<evidence type="ECO:0000256" key="1">
    <source>
        <dbReference type="SAM" id="MobiDB-lite"/>
    </source>
</evidence>
<feature type="compositionally biased region" description="Low complexity" evidence="1">
    <location>
        <begin position="21"/>
        <end position="32"/>
    </location>
</feature>
<dbReference type="InterPro" id="IPR029063">
    <property type="entry name" value="SAM-dependent_MTases_sf"/>
</dbReference>
<dbReference type="Gene3D" id="3.40.50.150">
    <property type="entry name" value="Vaccinia Virus protein VP39"/>
    <property type="match status" value="1"/>
</dbReference>
<dbReference type="OrthoDB" id="2013972at2759"/>
<dbReference type="CDD" id="cd02440">
    <property type="entry name" value="AdoMet_MTases"/>
    <property type="match status" value="1"/>
</dbReference>
<dbReference type="RefSeq" id="XP_024720886.1">
    <property type="nucleotide sequence ID" value="XM_024865752.1"/>
</dbReference>
<dbReference type="AlphaFoldDB" id="A0A2T3B1U2"/>
<dbReference type="STRING" id="857342.A0A2T3B1U2"/>
<dbReference type="Pfam" id="PF13489">
    <property type="entry name" value="Methyltransf_23"/>
    <property type="match status" value="1"/>
</dbReference>
<reference evidence="2 3" key="1">
    <citation type="journal article" date="2018" name="New Phytol.">
        <title>Comparative genomics and transcriptomics depict ericoid mycorrhizal fungi as versatile saprotrophs and plant mutualists.</title>
        <authorList>
            <person name="Martino E."/>
            <person name="Morin E."/>
            <person name="Grelet G.A."/>
            <person name="Kuo A."/>
            <person name="Kohler A."/>
            <person name="Daghino S."/>
            <person name="Barry K.W."/>
            <person name="Cichocki N."/>
            <person name="Clum A."/>
            <person name="Dockter R.B."/>
            <person name="Hainaut M."/>
            <person name="Kuo R.C."/>
            <person name="LaButti K."/>
            <person name="Lindahl B.D."/>
            <person name="Lindquist E.A."/>
            <person name="Lipzen A."/>
            <person name="Khouja H.R."/>
            <person name="Magnuson J."/>
            <person name="Murat C."/>
            <person name="Ohm R.A."/>
            <person name="Singer S.W."/>
            <person name="Spatafora J.W."/>
            <person name="Wang M."/>
            <person name="Veneault-Fourrey C."/>
            <person name="Henrissat B."/>
            <person name="Grigoriev I.V."/>
            <person name="Martin F.M."/>
            <person name="Perotto S."/>
        </authorList>
    </citation>
    <scope>NUCLEOTIDE SEQUENCE [LARGE SCALE GENOMIC DNA]</scope>
    <source>
        <strain evidence="2 3">ATCC 22711</strain>
    </source>
</reference>
<gene>
    <name evidence="2" type="ORF">M430DRAFT_27974</name>
</gene>
<dbReference type="InParanoid" id="A0A2T3B1U2"/>
<protein>
    <recommendedName>
        <fullName evidence="4">Methyltransferase domain-containing protein</fullName>
    </recommendedName>
</protein>
<dbReference type="PANTHER" id="PTHR43591:SF105">
    <property type="entry name" value="METHYLTRANSFERASE DOMAIN-CONTAINING PROTEIN-RELATED"/>
    <property type="match status" value="1"/>
</dbReference>
<evidence type="ECO:0000313" key="2">
    <source>
        <dbReference type="EMBL" id="PSS18534.1"/>
    </source>
</evidence>
<organism evidence="2 3">
    <name type="scientific">Amorphotheca resinae ATCC 22711</name>
    <dbReference type="NCBI Taxonomy" id="857342"/>
    <lineage>
        <taxon>Eukaryota</taxon>
        <taxon>Fungi</taxon>
        <taxon>Dikarya</taxon>
        <taxon>Ascomycota</taxon>
        <taxon>Pezizomycotina</taxon>
        <taxon>Leotiomycetes</taxon>
        <taxon>Helotiales</taxon>
        <taxon>Amorphothecaceae</taxon>
        <taxon>Amorphotheca</taxon>
    </lineage>
</organism>
<dbReference type="Proteomes" id="UP000241818">
    <property type="component" value="Unassembled WGS sequence"/>
</dbReference>
<sequence length="351" mass="39297">MDHTNKPEHAAAGPAGPIPQDSTASTPSSASDPESDFDDNDSAYGDSIDGSDTTSIKSIITQYRYENGRRYHAYRDGAYWAPNDELHNDQQDIAHHLWLLTLDNKLYLAPITDPHNILDIGTGTGIWAIDMADAFPSAKVIGTDLSPIQPEWVPPNCIFEVDDALLPWTFPPASFDLVHIREMFGSVEDWDELYRQAYQALKPGGWLEAAEHSVTPVSDDGTVGPDHVYTRYGAVMNEMGRKRGKEFDIWSQVKECMERQGFVDVVEKRMKWPMNGWSSDPKMKDIGRWNALRVHQGIEGFALRLLTNIGGWSYTEVQALSGQVKAALKDKKIHGYLDVVVVYGRKPEFAV</sequence>
<proteinExistence type="predicted"/>
<name>A0A2T3B1U2_AMORE</name>
<feature type="region of interest" description="Disordered" evidence="1">
    <location>
        <begin position="1"/>
        <end position="51"/>
    </location>
</feature>
<accession>A0A2T3B1U2</accession>
<evidence type="ECO:0000313" key="3">
    <source>
        <dbReference type="Proteomes" id="UP000241818"/>
    </source>
</evidence>
<dbReference type="GeneID" id="36573833"/>
<dbReference type="PANTHER" id="PTHR43591">
    <property type="entry name" value="METHYLTRANSFERASE"/>
    <property type="match status" value="1"/>
</dbReference>
<dbReference type="EMBL" id="KZ679011">
    <property type="protein sequence ID" value="PSS18534.1"/>
    <property type="molecule type" value="Genomic_DNA"/>
</dbReference>
<evidence type="ECO:0008006" key="4">
    <source>
        <dbReference type="Google" id="ProtNLM"/>
    </source>
</evidence>
<keyword evidence="3" id="KW-1185">Reference proteome</keyword>
<dbReference type="GO" id="GO:0008168">
    <property type="term" value="F:methyltransferase activity"/>
    <property type="evidence" value="ECO:0007669"/>
    <property type="project" value="TreeGrafter"/>
</dbReference>
<dbReference type="SUPFAM" id="SSF53335">
    <property type="entry name" value="S-adenosyl-L-methionine-dependent methyltransferases"/>
    <property type="match status" value="1"/>
</dbReference>